<dbReference type="GO" id="GO:0015074">
    <property type="term" value="P:DNA integration"/>
    <property type="evidence" value="ECO:0007669"/>
    <property type="project" value="UniProtKB-KW"/>
</dbReference>
<dbReference type="RefSeq" id="WP_238323792.1">
    <property type="nucleotide sequence ID" value="NZ_CP005986.1"/>
</dbReference>
<evidence type="ECO:0000256" key="1">
    <source>
        <dbReference type="ARBA" id="ARBA00022908"/>
    </source>
</evidence>
<dbReference type="InterPro" id="IPR010998">
    <property type="entry name" value="Integrase_recombinase_N"/>
</dbReference>
<proteinExistence type="predicted"/>
<reference evidence="5 6" key="1">
    <citation type="journal article" date="2009" name="J. Bacteriol.">
        <title>Draft genome sequence of the extremely acidophilic bacterium Acidithiobacillus caldus ATCC 51756 reveals metabolic versatility in the genus Acidithiobacillus.</title>
        <authorList>
            <person name="Valdes J."/>
            <person name="Quatrini R."/>
            <person name="Hallberg K."/>
            <person name="Dopson M."/>
            <person name="Valenzuela P.D."/>
            <person name="Holmes D.S."/>
        </authorList>
    </citation>
    <scope>NUCLEOTIDE SEQUENCE [LARGE SCALE GENOMIC DNA]</scope>
    <source>
        <strain evidence="6">ATCC 51756 / DSM 8584 / KU</strain>
    </source>
</reference>
<dbReference type="GO" id="GO:0003677">
    <property type="term" value="F:DNA binding"/>
    <property type="evidence" value="ECO:0007669"/>
    <property type="project" value="UniProtKB-UniRule"/>
</dbReference>
<evidence type="ECO:0000256" key="2">
    <source>
        <dbReference type="ARBA" id="ARBA00023125"/>
    </source>
</evidence>
<evidence type="ECO:0000313" key="6">
    <source>
        <dbReference type="Proteomes" id="UP000005522"/>
    </source>
</evidence>
<accession>A0A059ZRK3</accession>
<dbReference type="Gene3D" id="1.10.150.130">
    <property type="match status" value="1"/>
</dbReference>
<dbReference type="EMBL" id="CP005986">
    <property type="protein sequence ID" value="AIA55509.1"/>
    <property type="molecule type" value="Genomic_DNA"/>
</dbReference>
<dbReference type="HOGENOM" id="CLU_031272_0_0_6"/>
<feature type="domain" description="Core-binding (CB)" evidence="4">
    <location>
        <begin position="229"/>
        <end position="309"/>
    </location>
</feature>
<gene>
    <name evidence="5" type="ORF">Acaty_c1645</name>
</gene>
<organism evidence="5 6">
    <name type="scientific">Acidithiobacillus caldus (strain ATCC 51756 / DSM 8584 / KU)</name>
    <dbReference type="NCBI Taxonomy" id="637389"/>
    <lineage>
        <taxon>Bacteria</taxon>
        <taxon>Pseudomonadati</taxon>
        <taxon>Pseudomonadota</taxon>
        <taxon>Acidithiobacillia</taxon>
        <taxon>Acidithiobacillales</taxon>
        <taxon>Acidithiobacillaceae</taxon>
        <taxon>Acidithiobacillus</taxon>
    </lineage>
</organism>
<dbReference type="SUPFAM" id="SSF56349">
    <property type="entry name" value="DNA breaking-rejoining enzymes"/>
    <property type="match status" value="1"/>
</dbReference>
<dbReference type="AlphaFoldDB" id="A0A059ZRK3"/>
<dbReference type="Proteomes" id="UP000005522">
    <property type="component" value="Chromosome"/>
</dbReference>
<dbReference type="InterPro" id="IPR046668">
    <property type="entry name" value="DUF6538"/>
</dbReference>
<name>A0A059ZRK3_ACICK</name>
<dbReference type="InterPro" id="IPR044068">
    <property type="entry name" value="CB"/>
</dbReference>
<keyword evidence="2 3" id="KW-0238">DNA-binding</keyword>
<dbReference type="PROSITE" id="PS51900">
    <property type="entry name" value="CB"/>
    <property type="match status" value="1"/>
</dbReference>
<evidence type="ECO:0000313" key="5">
    <source>
        <dbReference type="EMBL" id="AIA55509.1"/>
    </source>
</evidence>
<evidence type="ECO:0000259" key="4">
    <source>
        <dbReference type="PROSITE" id="PS51900"/>
    </source>
</evidence>
<dbReference type="Pfam" id="PF20172">
    <property type="entry name" value="DUF6538"/>
    <property type="match status" value="1"/>
</dbReference>
<dbReference type="InterPro" id="IPR011010">
    <property type="entry name" value="DNA_brk_join_enz"/>
</dbReference>
<keyword evidence="1" id="KW-0229">DNA integration</keyword>
<evidence type="ECO:0000256" key="3">
    <source>
        <dbReference type="PROSITE-ProRule" id="PRU01248"/>
    </source>
</evidence>
<sequence>MPALPSNCYKTPHGFIFRIVVPESLRPAIGKREIKKSLGRDYHQAVSQARLLSLQTDQQFNTLRQQTARQVDYDEAFLRYVARPPEQRLKPIVQVTPELVSGLRALWLSSLDADLAWRREGIDDDEYEELQENITQVQAKIAQALARGKPEPFLPVVRTLLVGKGYQLAVSPEEECRLVLDVLPALQEGYDILAQRQAGRLVQPVLSPTENIPLPAVWEPTPAPAATGPNWEALLEHWREDCERKPRTDHEIQRLVHSLSTFLPKATPSTLTRAQVTEWLRNERDQRGNSAKTLEKKGTLVGALFSVAVKDELLLKNPFSGFDYRRFAAKAGIAPEEERRPFSMEELARIFSPEGLLGVTKGKGGGGYHARVWMPLVGLYSGARLNEIGQLTLSHLVLDPVPHFRILHAKNQSSIRDVPIQSQVDRAGFPGLCRGHPSCRTYHPLALPA</sequence>
<dbReference type="eggNOG" id="COG0582">
    <property type="taxonomic scope" value="Bacteria"/>
</dbReference>
<dbReference type="KEGG" id="acz:Acaty_c1645"/>
<protein>
    <submittedName>
        <fullName evidence="5">Integrase</fullName>
    </submittedName>
</protein>